<dbReference type="Proteomes" id="UP000499080">
    <property type="component" value="Unassembled WGS sequence"/>
</dbReference>
<proteinExistence type="predicted"/>
<evidence type="ECO:0000313" key="2">
    <source>
        <dbReference type="Proteomes" id="UP000499080"/>
    </source>
</evidence>
<dbReference type="EMBL" id="BGPR01001839">
    <property type="protein sequence ID" value="GBM62871.1"/>
    <property type="molecule type" value="Genomic_DNA"/>
</dbReference>
<organism evidence="1 2">
    <name type="scientific">Araneus ventricosus</name>
    <name type="common">Orbweaver spider</name>
    <name type="synonym">Epeira ventricosa</name>
    <dbReference type="NCBI Taxonomy" id="182803"/>
    <lineage>
        <taxon>Eukaryota</taxon>
        <taxon>Metazoa</taxon>
        <taxon>Ecdysozoa</taxon>
        <taxon>Arthropoda</taxon>
        <taxon>Chelicerata</taxon>
        <taxon>Arachnida</taxon>
        <taxon>Araneae</taxon>
        <taxon>Araneomorphae</taxon>
        <taxon>Entelegynae</taxon>
        <taxon>Araneoidea</taxon>
        <taxon>Araneidae</taxon>
        <taxon>Araneus</taxon>
    </lineage>
</organism>
<name>A0A4Y2HC62_ARAVE</name>
<keyword evidence="2" id="KW-1185">Reference proteome</keyword>
<protein>
    <submittedName>
        <fullName evidence="1">Uncharacterized protein</fullName>
    </submittedName>
</protein>
<reference evidence="1 2" key="1">
    <citation type="journal article" date="2019" name="Sci. Rep.">
        <title>Orb-weaving spider Araneus ventricosus genome elucidates the spidroin gene catalogue.</title>
        <authorList>
            <person name="Kono N."/>
            <person name="Nakamura H."/>
            <person name="Ohtoshi R."/>
            <person name="Moran D.A.P."/>
            <person name="Shinohara A."/>
            <person name="Yoshida Y."/>
            <person name="Fujiwara M."/>
            <person name="Mori M."/>
            <person name="Tomita M."/>
            <person name="Arakawa K."/>
        </authorList>
    </citation>
    <scope>NUCLEOTIDE SEQUENCE [LARGE SCALE GENOMIC DNA]</scope>
</reference>
<comment type="caution">
    <text evidence="1">The sequence shown here is derived from an EMBL/GenBank/DDBJ whole genome shotgun (WGS) entry which is preliminary data.</text>
</comment>
<sequence>MQPSHKVVSYKFKIFSFNAYKLVSYGPFEANKVAASSCALNLSHDQKERHHMDSDLVNKVAKAILIRSLTIDLDGLDEDRGGLVVEFRHGGRMVPGSKPDSTEDGPCLRPVARQTIRSGPTPSRWCGVEVWRGVPTQVSSSSSDVVQNYDACPKIALVLL</sequence>
<evidence type="ECO:0000313" key="1">
    <source>
        <dbReference type="EMBL" id="GBM62871.1"/>
    </source>
</evidence>
<dbReference type="AlphaFoldDB" id="A0A4Y2HC62"/>
<accession>A0A4Y2HC62</accession>
<gene>
    <name evidence="1" type="ORF">AVEN_38401_1</name>
</gene>